<reference evidence="2" key="1">
    <citation type="submission" date="2018-04" db="EMBL/GenBank/DDBJ databases">
        <title>Whole genome sequencing of Hypsizygus marmoreus.</title>
        <authorList>
            <person name="Choi I.-G."/>
            <person name="Min B."/>
            <person name="Kim J.-G."/>
            <person name="Kim S."/>
            <person name="Oh Y.-L."/>
            <person name="Kong W.-S."/>
            <person name="Park H."/>
            <person name="Jeong J."/>
            <person name="Song E.-S."/>
        </authorList>
    </citation>
    <scope>NUCLEOTIDE SEQUENCE [LARGE SCALE GENOMIC DNA]</scope>
    <source>
        <strain evidence="2">51987-8</strain>
    </source>
</reference>
<comment type="caution">
    <text evidence="2">The sequence shown here is derived from an EMBL/GenBank/DDBJ whole genome shotgun (WGS) entry which is preliminary data.</text>
</comment>
<feature type="region of interest" description="Disordered" evidence="1">
    <location>
        <begin position="477"/>
        <end position="501"/>
    </location>
</feature>
<proteinExistence type="predicted"/>
<evidence type="ECO:0000313" key="2">
    <source>
        <dbReference type="EMBL" id="RDB29385.1"/>
    </source>
</evidence>
<dbReference type="AlphaFoldDB" id="A0A369K9P2"/>
<sequence length="626" mass="67767">MTFNNPDRLRLAIALVALKFKPPHQTLSSYVLDLQEKFPSSKSEASSELLWRNRVLLLEHDVAALQAKLEAEQIKSLALASGGPSAPSVSPNSSSEQPIPSKKKKKKAEVLVRPDKPPNSQASRLDLQSTLDEPQGHSWLGMDIPTIPGPRSLFSALNDVLQLKSLFDVQPALLLSVFVRSIESAAELLQSILERTTPNLSDPATLGTLGLVLHRILSDVIVPLARTRAPHSMVEPESTELIVTLLDKTNSLILYPLIRAFKPKSEAFLMALFVIPTGGSSDATTPNTADRVKPPDNLLGHPQSTALPTDIRADMLSLFRTVFCLLDSQLQPLVTVPKLRLATHTLRSSLILEAARELQRLLASQPMNDSSSVPVSGVGTDGKQTHPRTRPPKGTERFATKDTLWYLCTILHALFSGPASNVSTASTNVSKCVDGTDVENIAPEAERERDALGGDERLLNEGIAEALLSLVTRCKRTASSSQKRQTQTQGIAEPGQREMGSARGALEAQGWRRAGQGHGHDGTRVGEASMNGESHGDAWSGGRDALKDLAIDVGDKELGVGVSAAGLAYKDSGREDMAASMPQCQGTPGLRDDYRNDGSFELDEVGYGMLLGTIERYWVWSRCLEL</sequence>
<protein>
    <submittedName>
        <fullName evidence="2">Uncharacterized protein</fullName>
    </submittedName>
</protein>
<keyword evidence="3" id="KW-1185">Reference proteome</keyword>
<dbReference type="InParanoid" id="A0A369K9P2"/>
<organism evidence="2 3">
    <name type="scientific">Hypsizygus marmoreus</name>
    <name type="common">White beech mushroom</name>
    <name type="synonym">Agaricus marmoreus</name>
    <dbReference type="NCBI Taxonomy" id="39966"/>
    <lineage>
        <taxon>Eukaryota</taxon>
        <taxon>Fungi</taxon>
        <taxon>Dikarya</taxon>
        <taxon>Basidiomycota</taxon>
        <taxon>Agaricomycotina</taxon>
        <taxon>Agaricomycetes</taxon>
        <taxon>Agaricomycetidae</taxon>
        <taxon>Agaricales</taxon>
        <taxon>Tricholomatineae</taxon>
        <taxon>Lyophyllaceae</taxon>
        <taxon>Hypsizygus</taxon>
    </lineage>
</organism>
<feature type="compositionally biased region" description="Polar residues" evidence="1">
    <location>
        <begin position="477"/>
        <end position="490"/>
    </location>
</feature>
<gene>
    <name evidence="2" type="ORF">Hypma_015002</name>
</gene>
<dbReference type="EMBL" id="LUEZ02000010">
    <property type="protein sequence ID" value="RDB29385.1"/>
    <property type="molecule type" value="Genomic_DNA"/>
</dbReference>
<name>A0A369K9P2_HYPMA</name>
<dbReference type="OrthoDB" id="2684605at2759"/>
<evidence type="ECO:0000313" key="3">
    <source>
        <dbReference type="Proteomes" id="UP000076154"/>
    </source>
</evidence>
<feature type="region of interest" description="Disordered" evidence="1">
    <location>
        <begin position="366"/>
        <end position="396"/>
    </location>
</feature>
<evidence type="ECO:0000256" key="1">
    <source>
        <dbReference type="SAM" id="MobiDB-lite"/>
    </source>
</evidence>
<feature type="compositionally biased region" description="Low complexity" evidence="1">
    <location>
        <begin position="80"/>
        <end position="95"/>
    </location>
</feature>
<dbReference type="Proteomes" id="UP000076154">
    <property type="component" value="Unassembled WGS sequence"/>
</dbReference>
<feature type="region of interest" description="Disordered" evidence="1">
    <location>
        <begin position="281"/>
        <end position="303"/>
    </location>
</feature>
<feature type="region of interest" description="Disordered" evidence="1">
    <location>
        <begin position="80"/>
        <end position="126"/>
    </location>
</feature>
<accession>A0A369K9P2</accession>